<feature type="transmembrane region" description="Helical" evidence="1">
    <location>
        <begin position="437"/>
        <end position="455"/>
    </location>
</feature>
<keyword evidence="1" id="KW-1133">Transmembrane helix</keyword>
<feature type="transmembrane region" description="Helical" evidence="1">
    <location>
        <begin position="363"/>
        <end position="381"/>
    </location>
</feature>
<feature type="transmembrane region" description="Helical" evidence="1">
    <location>
        <begin position="72"/>
        <end position="93"/>
    </location>
</feature>
<feature type="transmembrane region" description="Helical" evidence="1">
    <location>
        <begin position="31"/>
        <end position="52"/>
    </location>
</feature>
<dbReference type="AlphaFoldDB" id="A0A6B3NNP8"/>
<keyword evidence="1" id="KW-0812">Transmembrane</keyword>
<sequence>MFPKTQGIPGLPDLTHPQELLNFGEKLLSSFLMLALLVSALGIVIALISAALRRREPEQAIFVGEWVVRYSILLRTLLHGVIVLVLLVAGFFLCSTLGNRYHHWEQARIEEVTASVAGERLEQAAPLVRYVVEEPYSYNTFVDGKTFQVEETREVNRFLGLSSSEIKVKIEQIRNRQDLNNNYLIEFAADYQVTNSLPETQDLFFEVNELFGYSLLQNLRVEREGERINPINPGNYSFPFRLEPNQESNFRITYKAQGAPRWVYNAGRQLLSNFSLTIEANFPKADFASGIVPTETRDEGRGTVFTWIFEDNVSVRNPFGVFTATAPIRNTGIIPRLLLLAPAVFLWWLLLLYLSVPLSLRNMIIVGGVFFACLLALTYLSRVMNAQLAWSGISLILLGLVWGLGNSKSASLAAVICTISGAVLPVLGLLIPYTGLTLSLAGLLSTIWLAARNWYGLGRV</sequence>
<gene>
    <name evidence="2" type="ORF">F6J89_27010</name>
</gene>
<name>A0A6B3NNP8_9CYAN</name>
<comment type="caution">
    <text evidence="2">The sequence shown here is derived from an EMBL/GenBank/DDBJ whole genome shotgun (WGS) entry which is preliminary data.</text>
</comment>
<proteinExistence type="predicted"/>
<organism evidence="2">
    <name type="scientific">Symploca sp. SIO1C4</name>
    <dbReference type="NCBI Taxonomy" id="2607765"/>
    <lineage>
        <taxon>Bacteria</taxon>
        <taxon>Bacillati</taxon>
        <taxon>Cyanobacteriota</taxon>
        <taxon>Cyanophyceae</taxon>
        <taxon>Coleofasciculales</taxon>
        <taxon>Coleofasciculaceae</taxon>
        <taxon>Symploca</taxon>
    </lineage>
</organism>
<reference evidence="2" key="1">
    <citation type="submission" date="2019-11" db="EMBL/GenBank/DDBJ databases">
        <title>Genomic insights into an expanded diversity of filamentous marine cyanobacteria reveals the extraordinary biosynthetic potential of Moorea and Okeania.</title>
        <authorList>
            <person name="Ferreira Leao T."/>
            <person name="Wang M."/>
            <person name="Moss N."/>
            <person name="Da Silva R."/>
            <person name="Sanders J."/>
            <person name="Nurk S."/>
            <person name="Gurevich A."/>
            <person name="Humphrey G."/>
            <person name="Reher R."/>
            <person name="Zhu Q."/>
            <person name="Belda-Ferre P."/>
            <person name="Glukhov E."/>
            <person name="Rex R."/>
            <person name="Dorrestein P.C."/>
            <person name="Knight R."/>
            <person name="Pevzner P."/>
            <person name="Gerwick W.H."/>
            <person name="Gerwick L."/>
        </authorList>
    </citation>
    <scope>NUCLEOTIDE SEQUENCE</scope>
    <source>
        <strain evidence="2">SIO1C4</strain>
    </source>
</reference>
<keyword evidence="1" id="KW-0472">Membrane</keyword>
<evidence type="ECO:0000256" key="1">
    <source>
        <dbReference type="SAM" id="Phobius"/>
    </source>
</evidence>
<feature type="transmembrane region" description="Helical" evidence="1">
    <location>
        <begin position="387"/>
        <end position="405"/>
    </location>
</feature>
<evidence type="ECO:0000313" key="2">
    <source>
        <dbReference type="EMBL" id="NER31171.1"/>
    </source>
</evidence>
<dbReference type="EMBL" id="JAAHFQ010000738">
    <property type="protein sequence ID" value="NER31171.1"/>
    <property type="molecule type" value="Genomic_DNA"/>
</dbReference>
<protein>
    <submittedName>
        <fullName evidence="2">Uncharacterized protein</fullName>
    </submittedName>
</protein>
<accession>A0A6B3NNP8</accession>
<feature type="transmembrane region" description="Helical" evidence="1">
    <location>
        <begin position="337"/>
        <end position="356"/>
    </location>
</feature>